<protein>
    <submittedName>
        <fullName evidence="2">Glycosyltransferase</fullName>
    </submittedName>
</protein>
<dbReference type="Gene3D" id="3.90.550.10">
    <property type="entry name" value="Spore Coat Polysaccharide Biosynthesis Protein SpsA, Chain A"/>
    <property type="match status" value="1"/>
</dbReference>
<accession>A0ABN3ZRG2</accession>
<evidence type="ECO:0000259" key="1">
    <source>
        <dbReference type="Pfam" id="PF00535"/>
    </source>
</evidence>
<evidence type="ECO:0000313" key="3">
    <source>
        <dbReference type="Proteomes" id="UP000000490"/>
    </source>
</evidence>
<dbReference type="Proteomes" id="UP000000490">
    <property type="component" value="Chromosome"/>
</dbReference>
<proteinExistence type="predicted"/>
<dbReference type="Pfam" id="PF00535">
    <property type="entry name" value="Glycos_transf_2"/>
    <property type="match status" value="1"/>
</dbReference>
<dbReference type="RefSeq" id="WP_013922534.1">
    <property type="nucleotide sequence ID" value="NC_015696.1"/>
</dbReference>
<organism evidence="2 3">
    <name type="scientific">Francisella salina</name>
    <dbReference type="NCBI Taxonomy" id="573569"/>
    <lineage>
        <taxon>Bacteria</taxon>
        <taxon>Pseudomonadati</taxon>
        <taxon>Pseudomonadota</taxon>
        <taxon>Gammaproteobacteria</taxon>
        <taxon>Thiotrichales</taxon>
        <taxon>Francisellaceae</taxon>
        <taxon>Francisella</taxon>
    </lineage>
</organism>
<gene>
    <name evidence="2" type="ordered locus">F7308_0767</name>
</gene>
<feature type="domain" description="Glycosyltransferase 2-like" evidence="1">
    <location>
        <begin position="201"/>
        <end position="322"/>
    </location>
</feature>
<dbReference type="InterPro" id="IPR001173">
    <property type="entry name" value="Glyco_trans_2-like"/>
</dbReference>
<keyword evidence="3" id="KW-1185">Reference proteome</keyword>
<dbReference type="InterPro" id="IPR029044">
    <property type="entry name" value="Nucleotide-diphossugar_trans"/>
</dbReference>
<name>A0ABN3ZRG2_FRAST</name>
<dbReference type="EMBL" id="CP002872">
    <property type="protein sequence ID" value="AEI35694.1"/>
    <property type="molecule type" value="Genomic_DNA"/>
</dbReference>
<sequence length="454" mass="52368">MYKGVDTNSLLKNAQYLRSLDFLESHHRLISELVLECFNKMTNDQKKFISNQIVDVLRRTQDREIIDSLLKNDLEFFQSLDLSPNFKSKYIEVDISIDNYGIDKHLLYDFYNTPAEIINKLVRESSFDKIFKNIDYMLILANDSLIKQNQQMYLKYFNKYLESYDLYLVDKVSLSDSNILQNIGFNSKPSPTIKEKLSKVSIIMSAFNSADTIVYAIKSLLVQTYTNFEILICDDCSSDDTLSIAKELAAKDARIKVFRSKANQGTYNIRNALIEYATGDYITFHDSDDFALPTRIEFQVAKMQNPKVKVCYTRLLRIDEQGSFVFFFDGEVSRFCASSMMVRKSIFRELSKFRSSSVSADTEYFKLIQHYYGNLAISIIDKPLVLALWSRGSLTQQNGLVADNSGFVSQKRRAYAEITAQQRIFGKDIVLDAQVNALLQNCGIYREYTDLIEL</sequence>
<reference evidence="2" key="1">
    <citation type="submission" date="2011-05" db="EMBL/GenBank/DDBJ databases">
        <authorList>
            <person name="Kuske C.R."/>
            <person name="Challacombe J.F."/>
            <person name="Siddaramappa S."/>
            <person name="Petersen J.M."/>
            <person name="Bruce D.C."/>
        </authorList>
    </citation>
    <scope>NUCLEOTIDE SEQUENCE</scope>
    <source>
        <strain evidence="2">TX077308</strain>
    </source>
</reference>
<dbReference type="PANTHER" id="PTHR22916:SF3">
    <property type="entry name" value="UDP-GLCNAC:BETAGAL BETA-1,3-N-ACETYLGLUCOSAMINYLTRANSFERASE-LIKE PROTEIN 1"/>
    <property type="match status" value="1"/>
</dbReference>
<dbReference type="SUPFAM" id="SSF53448">
    <property type="entry name" value="Nucleotide-diphospho-sugar transferases"/>
    <property type="match status" value="1"/>
</dbReference>
<dbReference type="CDD" id="cd00761">
    <property type="entry name" value="Glyco_tranf_GTA_type"/>
    <property type="match status" value="1"/>
</dbReference>
<dbReference type="PANTHER" id="PTHR22916">
    <property type="entry name" value="GLYCOSYLTRANSFERASE"/>
    <property type="match status" value="1"/>
</dbReference>
<evidence type="ECO:0000313" key="2">
    <source>
        <dbReference type="EMBL" id="AEI35694.1"/>
    </source>
</evidence>